<reference evidence="2 3" key="1">
    <citation type="submission" date="2019-05" db="EMBL/GenBank/DDBJ databases">
        <title>Another draft genome of Portunus trituberculatus and its Hox gene families provides insights of decapod evolution.</title>
        <authorList>
            <person name="Jeong J.-H."/>
            <person name="Song I."/>
            <person name="Kim S."/>
            <person name="Choi T."/>
            <person name="Kim D."/>
            <person name="Ryu S."/>
            <person name="Kim W."/>
        </authorList>
    </citation>
    <scope>NUCLEOTIDE SEQUENCE [LARGE SCALE GENOMIC DNA]</scope>
    <source>
        <tissue evidence="2">Muscle</tissue>
    </source>
</reference>
<dbReference type="Proteomes" id="UP000324222">
    <property type="component" value="Unassembled WGS sequence"/>
</dbReference>
<evidence type="ECO:0000256" key="1">
    <source>
        <dbReference type="SAM" id="MobiDB-lite"/>
    </source>
</evidence>
<feature type="region of interest" description="Disordered" evidence="1">
    <location>
        <begin position="1"/>
        <end position="24"/>
    </location>
</feature>
<sequence length="73" mass="7804">MALPSFRSKKFAVREKHSPGGGADAASEVWIDVASQTFAACVTPSVISVDEEFGFEIVSEEPEDVDIARFVAA</sequence>
<evidence type="ECO:0000313" key="2">
    <source>
        <dbReference type="EMBL" id="MPC13867.1"/>
    </source>
</evidence>
<proteinExistence type="predicted"/>
<comment type="caution">
    <text evidence="2">The sequence shown here is derived from an EMBL/GenBank/DDBJ whole genome shotgun (WGS) entry which is preliminary data.</text>
</comment>
<accession>A0A5B7CVK7</accession>
<dbReference type="AlphaFoldDB" id="A0A5B7CVK7"/>
<name>A0A5B7CVK7_PORTR</name>
<evidence type="ECO:0000313" key="3">
    <source>
        <dbReference type="Proteomes" id="UP000324222"/>
    </source>
</evidence>
<gene>
    <name evidence="2" type="ORF">E2C01_006616</name>
</gene>
<protein>
    <submittedName>
        <fullName evidence="2">Uncharacterized protein</fullName>
    </submittedName>
</protein>
<organism evidence="2 3">
    <name type="scientific">Portunus trituberculatus</name>
    <name type="common">Swimming crab</name>
    <name type="synonym">Neptunus trituberculatus</name>
    <dbReference type="NCBI Taxonomy" id="210409"/>
    <lineage>
        <taxon>Eukaryota</taxon>
        <taxon>Metazoa</taxon>
        <taxon>Ecdysozoa</taxon>
        <taxon>Arthropoda</taxon>
        <taxon>Crustacea</taxon>
        <taxon>Multicrustacea</taxon>
        <taxon>Malacostraca</taxon>
        <taxon>Eumalacostraca</taxon>
        <taxon>Eucarida</taxon>
        <taxon>Decapoda</taxon>
        <taxon>Pleocyemata</taxon>
        <taxon>Brachyura</taxon>
        <taxon>Eubrachyura</taxon>
        <taxon>Portunoidea</taxon>
        <taxon>Portunidae</taxon>
        <taxon>Portuninae</taxon>
        <taxon>Portunus</taxon>
    </lineage>
</organism>
<keyword evidence="3" id="KW-1185">Reference proteome</keyword>
<dbReference type="EMBL" id="VSRR010000312">
    <property type="protein sequence ID" value="MPC13867.1"/>
    <property type="molecule type" value="Genomic_DNA"/>
</dbReference>